<organism evidence="10 11">
    <name type="scientific">Catenulispora pinistramenti</name>
    <dbReference type="NCBI Taxonomy" id="2705254"/>
    <lineage>
        <taxon>Bacteria</taxon>
        <taxon>Bacillati</taxon>
        <taxon>Actinomycetota</taxon>
        <taxon>Actinomycetes</taxon>
        <taxon>Catenulisporales</taxon>
        <taxon>Catenulisporaceae</taxon>
        <taxon>Catenulispora</taxon>
    </lineage>
</organism>
<evidence type="ECO:0000256" key="6">
    <source>
        <dbReference type="ARBA" id="ARBA00022989"/>
    </source>
</evidence>
<evidence type="ECO:0000256" key="1">
    <source>
        <dbReference type="ARBA" id="ARBA00004651"/>
    </source>
</evidence>
<feature type="domain" description="Glycosyltransferase RgtA/B/C/D-like" evidence="9">
    <location>
        <begin position="107"/>
        <end position="250"/>
    </location>
</feature>
<gene>
    <name evidence="10" type="ORF">KGQ19_08260</name>
</gene>
<evidence type="ECO:0000313" key="11">
    <source>
        <dbReference type="Proteomes" id="UP000730482"/>
    </source>
</evidence>
<dbReference type="Pfam" id="PF13231">
    <property type="entry name" value="PMT_2"/>
    <property type="match status" value="1"/>
</dbReference>
<feature type="transmembrane region" description="Helical" evidence="8">
    <location>
        <begin position="374"/>
        <end position="394"/>
    </location>
</feature>
<evidence type="ECO:0000256" key="5">
    <source>
        <dbReference type="ARBA" id="ARBA00022692"/>
    </source>
</evidence>
<comment type="subcellular location">
    <subcellularLocation>
        <location evidence="1">Cell membrane</location>
        <topology evidence="1">Multi-pass membrane protein</topology>
    </subcellularLocation>
</comment>
<keyword evidence="11" id="KW-1185">Reference proteome</keyword>
<keyword evidence="7 8" id="KW-0472">Membrane</keyword>
<keyword evidence="4 10" id="KW-0808">Transferase</keyword>
<evidence type="ECO:0000256" key="8">
    <source>
        <dbReference type="SAM" id="Phobius"/>
    </source>
</evidence>
<keyword evidence="2" id="KW-1003">Cell membrane</keyword>
<accession>A0ABS5KLE8</accession>
<proteinExistence type="predicted"/>
<dbReference type="Proteomes" id="UP000730482">
    <property type="component" value="Unassembled WGS sequence"/>
</dbReference>
<keyword evidence="6 8" id="KW-1133">Transmembrane helix</keyword>
<keyword evidence="5 8" id="KW-0812">Transmembrane</keyword>
<name>A0ABS5KLE8_9ACTN</name>
<feature type="transmembrane region" description="Helical" evidence="8">
    <location>
        <begin position="170"/>
        <end position="187"/>
    </location>
</feature>
<evidence type="ECO:0000313" key="10">
    <source>
        <dbReference type="EMBL" id="MBS2546861.1"/>
    </source>
</evidence>
<feature type="transmembrane region" description="Helical" evidence="8">
    <location>
        <begin position="65"/>
        <end position="84"/>
    </location>
</feature>
<feature type="transmembrane region" description="Helical" evidence="8">
    <location>
        <begin position="293"/>
        <end position="310"/>
    </location>
</feature>
<feature type="transmembrane region" description="Helical" evidence="8">
    <location>
        <begin position="199"/>
        <end position="222"/>
    </location>
</feature>
<evidence type="ECO:0000256" key="4">
    <source>
        <dbReference type="ARBA" id="ARBA00022679"/>
    </source>
</evidence>
<evidence type="ECO:0000256" key="3">
    <source>
        <dbReference type="ARBA" id="ARBA00022676"/>
    </source>
</evidence>
<feature type="transmembrane region" description="Helical" evidence="8">
    <location>
        <begin position="105"/>
        <end position="128"/>
    </location>
</feature>
<protein>
    <submittedName>
        <fullName evidence="10">Glycosyltransferase family 39 protein</fullName>
        <ecNumber evidence="10">2.4.-.-</ecNumber>
    </submittedName>
</protein>
<evidence type="ECO:0000259" key="9">
    <source>
        <dbReference type="Pfam" id="PF13231"/>
    </source>
</evidence>
<dbReference type="RefSeq" id="WP_212008501.1">
    <property type="nucleotide sequence ID" value="NZ_JAAFYZ010000019.1"/>
</dbReference>
<evidence type="ECO:0000256" key="7">
    <source>
        <dbReference type="ARBA" id="ARBA00023136"/>
    </source>
</evidence>
<dbReference type="EC" id="2.4.-.-" evidence="10"/>
<evidence type="ECO:0000256" key="2">
    <source>
        <dbReference type="ARBA" id="ARBA00022475"/>
    </source>
</evidence>
<reference evidence="10 11" key="1">
    <citation type="submission" date="2020-02" db="EMBL/GenBank/DDBJ databases">
        <title>Acidophilic actinobacteria isolated from forest soil.</title>
        <authorList>
            <person name="Golinska P."/>
        </authorList>
    </citation>
    <scope>NUCLEOTIDE SEQUENCE [LARGE SCALE GENOMIC DNA]</scope>
    <source>
        <strain evidence="10 11">NL8</strain>
    </source>
</reference>
<dbReference type="InterPro" id="IPR038731">
    <property type="entry name" value="RgtA/B/C-like"/>
</dbReference>
<feature type="transmembrane region" description="Helical" evidence="8">
    <location>
        <begin position="317"/>
        <end position="337"/>
    </location>
</feature>
<feature type="transmembrane region" description="Helical" evidence="8">
    <location>
        <begin position="234"/>
        <end position="253"/>
    </location>
</feature>
<keyword evidence="3 10" id="KW-0328">Glycosyltransferase</keyword>
<dbReference type="EMBL" id="JAAFYZ010000019">
    <property type="protein sequence ID" value="MBS2546861.1"/>
    <property type="molecule type" value="Genomic_DNA"/>
</dbReference>
<dbReference type="PANTHER" id="PTHR33908:SF3">
    <property type="entry name" value="UNDECAPRENYL PHOSPHATE-ALPHA-4-AMINO-4-DEOXY-L-ARABINOSE ARABINOSYL TRANSFERASE"/>
    <property type="match status" value="1"/>
</dbReference>
<dbReference type="PANTHER" id="PTHR33908">
    <property type="entry name" value="MANNOSYLTRANSFERASE YKCB-RELATED"/>
    <property type="match status" value="1"/>
</dbReference>
<feature type="transmembrane region" description="Helical" evidence="8">
    <location>
        <begin position="140"/>
        <end position="158"/>
    </location>
</feature>
<sequence>MRKALRRIDPLAAAVAVLALALRAPLVVAALPGVGNSDEPLNISVGVRMATDGTLDAHTYRYPGLLYEVIAGMTAAFRGVGIRVPAHGAMRIENLGVAHTDSRAFVVAIRCVGVLAAVATCLLVWAAVREVHKAAGLPERWGRVAAAVAAATLAVSPLATANSAYATPDVFGGLAVALSLYGATRVLRDARYGDLLCGLGVGIALGVKYLVAAALPVLVAYAVSSRDRKGIIRLAKVAALAAAVFVLTTPGIVTHPIAVISGLRAEAVHYQDGHVGAQGGAPGYYLNALLRDQPLLLGAAAVAAVALFRTDGLIRRTLIVVFAYVIPQFLLLAVMTVRFDRNLVPLTPALAVLAGVAVPALLPDTGRRHTSRRALAALTVVAAFVPVVSAAGLYPRLDEHSRVQAAAWVAKHVPGHEPVAVESYGPWLDPDRYRLVSFTFAADKPAVQARALILTEHAAGRFLADPAHHAREAAVYRAIMGRYRLAARFTAGSWIEVFVPREPPAGSRAAGR</sequence>
<dbReference type="InterPro" id="IPR050297">
    <property type="entry name" value="LipidA_mod_glycosyltrf_83"/>
</dbReference>
<feature type="transmembrane region" description="Helical" evidence="8">
    <location>
        <begin position="343"/>
        <end position="362"/>
    </location>
</feature>
<comment type="caution">
    <text evidence="10">The sequence shown here is derived from an EMBL/GenBank/DDBJ whole genome shotgun (WGS) entry which is preliminary data.</text>
</comment>
<dbReference type="GO" id="GO:0016757">
    <property type="term" value="F:glycosyltransferase activity"/>
    <property type="evidence" value="ECO:0007669"/>
    <property type="project" value="UniProtKB-KW"/>
</dbReference>